<feature type="domain" description="DUF6089" evidence="2">
    <location>
        <begin position="13"/>
        <end position="213"/>
    </location>
</feature>
<feature type="chain" id="PRO_5013132897" description="DUF6089 domain-containing protein" evidence="1">
    <location>
        <begin position="30"/>
        <end position="284"/>
    </location>
</feature>
<reference evidence="4" key="1">
    <citation type="submission" date="2016-11" db="EMBL/GenBank/DDBJ databases">
        <authorList>
            <person name="Varghese N."/>
            <person name="Submissions S."/>
        </authorList>
    </citation>
    <scope>NUCLEOTIDE SEQUENCE [LARGE SCALE GENOMIC DNA]</scope>
    <source>
        <strain evidence="4">DSM 16990</strain>
    </source>
</reference>
<evidence type="ECO:0000313" key="3">
    <source>
        <dbReference type="EMBL" id="SHF83523.1"/>
    </source>
</evidence>
<gene>
    <name evidence="3" type="ORF">SAMN04488522_103830</name>
</gene>
<protein>
    <recommendedName>
        <fullName evidence="2">DUF6089 domain-containing protein</fullName>
    </recommendedName>
</protein>
<accession>A0A1M5EWA9</accession>
<dbReference type="Proteomes" id="UP000184287">
    <property type="component" value="Unassembled WGS sequence"/>
</dbReference>
<dbReference type="AlphaFoldDB" id="A0A1M5EWA9"/>
<proteinExistence type="predicted"/>
<dbReference type="EMBL" id="FQUQ01000003">
    <property type="protein sequence ID" value="SHF83523.1"/>
    <property type="molecule type" value="Genomic_DNA"/>
</dbReference>
<sequence>MIPATIKMQYGTRLFCFLAISFIGFNANAQTMELGVVAGGAGYMGDLNQTKPLKISGISAGAYVKMNFDPYWSLGAHYQFGMIKANDLHSENEQFRDRGLNFKTSLNEISLQVDFNFFEYFAGGGTKRFTPYIFTGIGGVFFSPIGKYAFSPGADAQEYKLRFYRTEGQKEPYRNYALTVPYGVGFKVRLKENWGLFSQIGYRTAFTDYLDDVSGNYPGMDNPPADGNTGLNLSDPSRFRSLSGAAIPVGAPGTQRGDFRKRDTYMFVGIGISYTFVSQKCYTF</sequence>
<dbReference type="Pfam" id="PF19573">
    <property type="entry name" value="DUF6089"/>
    <property type="match status" value="1"/>
</dbReference>
<dbReference type="InterPro" id="IPR011250">
    <property type="entry name" value="OMP/PagP_B-barrel"/>
</dbReference>
<evidence type="ECO:0000313" key="4">
    <source>
        <dbReference type="Proteomes" id="UP000184287"/>
    </source>
</evidence>
<dbReference type="STRING" id="288992.SAMN04488522_103830"/>
<feature type="signal peptide" evidence="1">
    <location>
        <begin position="1"/>
        <end position="29"/>
    </location>
</feature>
<keyword evidence="1" id="KW-0732">Signal</keyword>
<organism evidence="3 4">
    <name type="scientific">Pedobacter caeni</name>
    <dbReference type="NCBI Taxonomy" id="288992"/>
    <lineage>
        <taxon>Bacteria</taxon>
        <taxon>Pseudomonadati</taxon>
        <taxon>Bacteroidota</taxon>
        <taxon>Sphingobacteriia</taxon>
        <taxon>Sphingobacteriales</taxon>
        <taxon>Sphingobacteriaceae</taxon>
        <taxon>Pedobacter</taxon>
    </lineage>
</organism>
<evidence type="ECO:0000259" key="2">
    <source>
        <dbReference type="Pfam" id="PF19573"/>
    </source>
</evidence>
<name>A0A1M5EWA9_9SPHI</name>
<keyword evidence="4" id="KW-1185">Reference proteome</keyword>
<evidence type="ECO:0000256" key="1">
    <source>
        <dbReference type="SAM" id="SignalP"/>
    </source>
</evidence>
<dbReference type="SUPFAM" id="SSF56925">
    <property type="entry name" value="OMPA-like"/>
    <property type="match status" value="1"/>
</dbReference>
<dbReference type="InterPro" id="IPR045743">
    <property type="entry name" value="DUF6089"/>
</dbReference>
<dbReference type="Gene3D" id="2.40.160.20">
    <property type="match status" value="1"/>
</dbReference>